<proteinExistence type="predicted"/>
<accession>A0A5E4YZ00</accession>
<dbReference type="Proteomes" id="UP000383971">
    <property type="component" value="Unassembled WGS sequence"/>
</dbReference>
<evidence type="ECO:0000313" key="1">
    <source>
        <dbReference type="EMBL" id="VVE53143.1"/>
    </source>
</evidence>
<dbReference type="RefSeq" id="WP_094068531.1">
    <property type="nucleotide sequence ID" value="NZ_CABPSE010000026.1"/>
</dbReference>
<gene>
    <name evidence="1" type="ORF">PCO31111_04868</name>
</gene>
<keyword evidence="2" id="KW-1185">Reference proteome</keyword>
<dbReference type="EMBL" id="CABPSE010000026">
    <property type="protein sequence ID" value="VVE53143.1"/>
    <property type="molecule type" value="Genomic_DNA"/>
</dbReference>
<organism evidence="1 2">
    <name type="scientific">Pandoraea communis</name>
    <dbReference type="NCBI Taxonomy" id="2508297"/>
    <lineage>
        <taxon>Bacteria</taxon>
        <taxon>Pseudomonadati</taxon>
        <taxon>Pseudomonadota</taxon>
        <taxon>Betaproteobacteria</taxon>
        <taxon>Burkholderiales</taxon>
        <taxon>Burkholderiaceae</taxon>
        <taxon>Pandoraea</taxon>
    </lineage>
</organism>
<protein>
    <submittedName>
        <fullName evidence="1">Uncharacterized protein</fullName>
    </submittedName>
</protein>
<sequence length="77" mass="8231">MNELQKLLHLEGQLLATQAAVRALILASNDKYAAMKIVALELDKLTAAALPSTVPEEFVSGIEAARPLLFPSKSDLA</sequence>
<name>A0A5E4YZ00_9BURK</name>
<evidence type="ECO:0000313" key="2">
    <source>
        <dbReference type="Proteomes" id="UP000383971"/>
    </source>
</evidence>
<reference evidence="1 2" key="1">
    <citation type="submission" date="2019-08" db="EMBL/GenBank/DDBJ databases">
        <authorList>
            <person name="Peeters C."/>
        </authorList>
    </citation>
    <scope>NUCLEOTIDE SEQUENCE [LARGE SCALE GENOMIC DNA]</scope>
    <source>
        <strain evidence="1 2">LMG 31111</strain>
    </source>
</reference>
<dbReference type="AlphaFoldDB" id="A0A5E4YZ00"/>